<dbReference type="eggNOG" id="KOG1672">
    <property type="taxonomic scope" value="Eukaryota"/>
</dbReference>
<evidence type="ECO:0000313" key="2">
    <source>
        <dbReference type="Proteomes" id="UP000009138"/>
    </source>
</evidence>
<dbReference type="PANTHER" id="PTHR21148">
    <property type="entry name" value="THIOREDOXIN DOMAIN-CONTAINING PROTEIN 9"/>
    <property type="match status" value="1"/>
</dbReference>
<organism evidence="1 2">
    <name type="scientific">Rhizopus delemar (strain RA 99-880 / ATCC MYA-4621 / FGSC 9543 / NRRL 43880)</name>
    <name type="common">Mucormycosis agent</name>
    <name type="synonym">Rhizopus arrhizus var. delemar</name>
    <dbReference type="NCBI Taxonomy" id="246409"/>
    <lineage>
        <taxon>Eukaryota</taxon>
        <taxon>Fungi</taxon>
        <taxon>Fungi incertae sedis</taxon>
        <taxon>Mucoromycota</taxon>
        <taxon>Mucoromycotina</taxon>
        <taxon>Mucoromycetes</taxon>
        <taxon>Mucorales</taxon>
        <taxon>Mucorineae</taxon>
        <taxon>Rhizopodaceae</taxon>
        <taxon>Rhizopus</taxon>
    </lineage>
</organism>
<dbReference type="InParanoid" id="I1CEP5"/>
<proteinExistence type="predicted"/>
<gene>
    <name evidence="1" type="ORF">RO3G_11636</name>
</gene>
<accession>I1CEP5</accession>
<evidence type="ECO:0008006" key="3">
    <source>
        <dbReference type="Google" id="ProtNLM"/>
    </source>
</evidence>
<keyword evidence="2" id="KW-1185">Reference proteome</keyword>
<dbReference type="OMA" id="KEFMNIT"/>
<reference evidence="1 2" key="1">
    <citation type="journal article" date="2009" name="PLoS Genet.">
        <title>Genomic analysis of the basal lineage fungus Rhizopus oryzae reveals a whole-genome duplication.</title>
        <authorList>
            <person name="Ma L.-J."/>
            <person name="Ibrahim A.S."/>
            <person name="Skory C."/>
            <person name="Grabherr M.G."/>
            <person name="Burger G."/>
            <person name="Butler M."/>
            <person name="Elias M."/>
            <person name="Idnurm A."/>
            <person name="Lang B.F."/>
            <person name="Sone T."/>
            <person name="Abe A."/>
            <person name="Calvo S.E."/>
            <person name="Corrochano L.M."/>
            <person name="Engels R."/>
            <person name="Fu J."/>
            <person name="Hansberg W."/>
            <person name="Kim J.-M."/>
            <person name="Kodira C.D."/>
            <person name="Koehrsen M.J."/>
            <person name="Liu B."/>
            <person name="Miranda-Saavedra D."/>
            <person name="O'Leary S."/>
            <person name="Ortiz-Castellanos L."/>
            <person name="Poulter R."/>
            <person name="Rodriguez-Romero J."/>
            <person name="Ruiz-Herrera J."/>
            <person name="Shen Y.-Q."/>
            <person name="Zeng Q."/>
            <person name="Galagan J."/>
            <person name="Birren B.W."/>
            <person name="Cuomo C.A."/>
            <person name="Wickes B.L."/>
        </authorList>
    </citation>
    <scope>NUCLEOTIDE SEQUENCE [LARGE SCALE GENOMIC DNA]</scope>
    <source>
        <strain evidence="2">RA 99-880 / ATCC MYA-4621 / FGSC 9543 / NRRL 43880</strain>
    </source>
</reference>
<dbReference type="Gene3D" id="3.40.30.10">
    <property type="entry name" value="Glutaredoxin"/>
    <property type="match status" value="1"/>
</dbReference>
<dbReference type="InterPro" id="IPR036249">
    <property type="entry name" value="Thioredoxin-like_sf"/>
</dbReference>
<name>I1CEP5_RHIO9</name>
<dbReference type="AlphaFoldDB" id="I1CEP5"/>
<dbReference type="STRING" id="246409.I1CEP5"/>
<dbReference type="Proteomes" id="UP000009138">
    <property type="component" value="Unassembled WGS sequence"/>
</dbReference>
<sequence>MSSQVDLELLSDDEALFQELEKEEDSEIATLREQRIREIQAEFARRETLEEYQHGMYSDIAKEKEFMDITVKDKYVVGHFYHQDFRRCKIMDTHLEKLAKKYYNTRFIKIDVANAPFLVEKLQMAMHKQRLLGSMILGIRIVLQQVP</sequence>
<dbReference type="GeneID" id="93618601"/>
<evidence type="ECO:0000313" key="1">
    <source>
        <dbReference type="EMBL" id="EIE86925.1"/>
    </source>
</evidence>
<dbReference type="RefSeq" id="XP_067522321.1">
    <property type="nucleotide sequence ID" value="XM_067666220.1"/>
</dbReference>
<protein>
    <recommendedName>
        <fullName evidence="3">Thioredoxin domain-containing protein</fullName>
    </recommendedName>
</protein>
<dbReference type="EMBL" id="CH476740">
    <property type="protein sequence ID" value="EIE86925.1"/>
    <property type="molecule type" value="Genomic_DNA"/>
</dbReference>
<dbReference type="VEuPathDB" id="FungiDB:RO3G_11636"/>
<dbReference type="OrthoDB" id="10257948at2759"/>
<dbReference type="SUPFAM" id="SSF52833">
    <property type="entry name" value="Thioredoxin-like"/>
    <property type="match status" value="1"/>
</dbReference>